<sequence>MELSELINENDFDDEPPTLTPFLQFSHWYLIQKPDQMLSRSLIEEFKPRGRNASLRRDRRLNFLSEAPQRALDSSHKIGHLARD</sequence>
<keyword evidence="2" id="KW-1185">Reference proteome</keyword>
<dbReference type="Proteomes" id="UP000299102">
    <property type="component" value="Unassembled WGS sequence"/>
</dbReference>
<proteinExistence type="predicted"/>
<dbReference type="EMBL" id="BGZK01000021">
    <property type="protein sequence ID" value="GBP06257.1"/>
    <property type="molecule type" value="Genomic_DNA"/>
</dbReference>
<evidence type="ECO:0000313" key="1">
    <source>
        <dbReference type="EMBL" id="GBP06257.1"/>
    </source>
</evidence>
<comment type="caution">
    <text evidence="1">The sequence shown here is derived from an EMBL/GenBank/DDBJ whole genome shotgun (WGS) entry which is preliminary data.</text>
</comment>
<dbReference type="AlphaFoldDB" id="A0A4C1SYB1"/>
<reference evidence="1 2" key="1">
    <citation type="journal article" date="2019" name="Commun. Biol.">
        <title>The bagworm genome reveals a unique fibroin gene that provides high tensile strength.</title>
        <authorList>
            <person name="Kono N."/>
            <person name="Nakamura H."/>
            <person name="Ohtoshi R."/>
            <person name="Tomita M."/>
            <person name="Numata K."/>
            <person name="Arakawa K."/>
        </authorList>
    </citation>
    <scope>NUCLEOTIDE SEQUENCE [LARGE SCALE GENOMIC DNA]</scope>
</reference>
<gene>
    <name evidence="1" type="ORF">EVAR_3598_1</name>
</gene>
<name>A0A4C1SYB1_EUMVA</name>
<organism evidence="1 2">
    <name type="scientific">Eumeta variegata</name>
    <name type="common">Bagworm moth</name>
    <name type="synonym">Eumeta japonica</name>
    <dbReference type="NCBI Taxonomy" id="151549"/>
    <lineage>
        <taxon>Eukaryota</taxon>
        <taxon>Metazoa</taxon>
        <taxon>Ecdysozoa</taxon>
        <taxon>Arthropoda</taxon>
        <taxon>Hexapoda</taxon>
        <taxon>Insecta</taxon>
        <taxon>Pterygota</taxon>
        <taxon>Neoptera</taxon>
        <taxon>Endopterygota</taxon>
        <taxon>Lepidoptera</taxon>
        <taxon>Glossata</taxon>
        <taxon>Ditrysia</taxon>
        <taxon>Tineoidea</taxon>
        <taxon>Psychidae</taxon>
        <taxon>Oiketicinae</taxon>
        <taxon>Eumeta</taxon>
    </lineage>
</organism>
<protein>
    <submittedName>
        <fullName evidence="1">Uncharacterized protein</fullName>
    </submittedName>
</protein>
<evidence type="ECO:0000313" key="2">
    <source>
        <dbReference type="Proteomes" id="UP000299102"/>
    </source>
</evidence>
<accession>A0A4C1SYB1</accession>